<dbReference type="InterPro" id="IPR005119">
    <property type="entry name" value="LysR_subst-bd"/>
</dbReference>
<evidence type="ECO:0000259" key="5">
    <source>
        <dbReference type="PROSITE" id="PS50931"/>
    </source>
</evidence>
<proteinExistence type="inferred from homology"/>
<dbReference type="InterPro" id="IPR036388">
    <property type="entry name" value="WH-like_DNA-bd_sf"/>
</dbReference>
<keyword evidence="4" id="KW-0804">Transcription</keyword>
<feature type="domain" description="HTH lysR-type" evidence="5">
    <location>
        <begin position="1"/>
        <end position="58"/>
    </location>
</feature>
<dbReference type="PROSITE" id="PS50931">
    <property type="entry name" value="HTH_LYSR"/>
    <property type="match status" value="1"/>
</dbReference>
<dbReference type="InterPro" id="IPR000847">
    <property type="entry name" value="LysR_HTH_N"/>
</dbReference>
<reference evidence="6 7" key="1">
    <citation type="submission" date="2023-12" db="EMBL/GenBank/DDBJ databases">
        <title>Genome comparison identifies genes involved in endophytic behavior of Lysinibacillus irui and provides insights into its role as a plant-growth promoting bacterium.</title>
        <authorList>
            <person name="Hilario S."/>
            <person name="Matos I."/>
            <person name="Goncalves M.F.M."/>
            <person name="Pardo C.A."/>
            <person name="Santos M.J."/>
        </authorList>
    </citation>
    <scope>NUCLEOTIDE SEQUENCE [LARGE SCALE GENOMIC DNA]</scope>
    <source>
        <strain evidence="6 7">B3</strain>
    </source>
</reference>
<evidence type="ECO:0000256" key="1">
    <source>
        <dbReference type="ARBA" id="ARBA00009437"/>
    </source>
</evidence>
<dbReference type="PANTHER" id="PTHR30126:SF40">
    <property type="entry name" value="HTH-TYPE TRANSCRIPTIONAL REGULATOR GLTR"/>
    <property type="match status" value="1"/>
</dbReference>
<protein>
    <submittedName>
        <fullName evidence="6">LysR family transcriptional regulator</fullName>
    </submittedName>
</protein>
<dbReference type="Gene3D" id="3.40.190.10">
    <property type="entry name" value="Periplasmic binding protein-like II"/>
    <property type="match status" value="2"/>
</dbReference>
<sequence length="285" mass="32495">MNIEEIALKMELLERQNLSKSAEITNYTQSALTSKVKKMESEIGQEVFKRTPQGLKLTEVGDHYLQFLKKVAHDYEEFLHRIGSTQTSIHFGTSHTTIKIYGAAIMNALQTSHSPIDVDFTVESSTSLNYRVHHAELDCALTSNPLKHYADLHYDLIATETFEVISSPAHVIDFEQRTPVTLLVLSKGCMYSKALAQWLTNKQIPFTMKEIKSVSSILDFLQIEHTLAVLNTKLLALYPCPDLHHYHLDNLHNVIETVFIYKKNDSKLAPIMQLKQVIESLLERN</sequence>
<comment type="caution">
    <text evidence="6">The sequence shown here is derived from an EMBL/GenBank/DDBJ whole genome shotgun (WGS) entry which is preliminary data.</text>
</comment>
<dbReference type="Pfam" id="PF00126">
    <property type="entry name" value="HTH_1"/>
    <property type="match status" value="1"/>
</dbReference>
<dbReference type="RefSeq" id="WP_322605198.1">
    <property type="nucleotide sequence ID" value="NZ_JAXLNX010000012.1"/>
</dbReference>
<dbReference type="SUPFAM" id="SSF53850">
    <property type="entry name" value="Periplasmic binding protein-like II"/>
    <property type="match status" value="1"/>
</dbReference>
<evidence type="ECO:0000313" key="6">
    <source>
        <dbReference type="EMBL" id="MEA0977771.1"/>
    </source>
</evidence>
<dbReference type="SUPFAM" id="SSF46785">
    <property type="entry name" value="Winged helix' DNA-binding domain"/>
    <property type="match status" value="1"/>
</dbReference>
<keyword evidence="3" id="KW-0238">DNA-binding</keyword>
<gene>
    <name evidence="6" type="ORF">U6C28_15785</name>
</gene>
<name>A0ABU5NP55_9BACI</name>
<evidence type="ECO:0000313" key="7">
    <source>
        <dbReference type="Proteomes" id="UP001289615"/>
    </source>
</evidence>
<evidence type="ECO:0000256" key="4">
    <source>
        <dbReference type="ARBA" id="ARBA00023163"/>
    </source>
</evidence>
<dbReference type="InterPro" id="IPR036390">
    <property type="entry name" value="WH_DNA-bd_sf"/>
</dbReference>
<dbReference type="Pfam" id="PF03466">
    <property type="entry name" value="LysR_substrate"/>
    <property type="match status" value="1"/>
</dbReference>
<keyword evidence="7" id="KW-1185">Reference proteome</keyword>
<dbReference type="PANTHER" id="PTHR30126">
    <property type="entry name" value="HTH-TYPE TRANSCRIPTIONAL REGULATOR"/>
    <property type="match status" value="1"/>
</dbReference>
<dbReference type="CDD" id="cd05466">
    <property type="entry name" value="PBP2_LTTR_substrate"/>
    <property type="match status" value="1"/>
</dbReference>
<keyword evidence="2" id="KW-0805">Transcription regulation</keyword>
<organism evidence="6 7">
    <name type="scientific">Lysinibacillus irui</name>
    <dbReference type="NCBI Taxonomy" id="2998077"/>
    <lineage>
        <taxon>Bacteria</taxon>
        <taxon>Bacillati</taxon>
        <taxon>Bacillota</taxon>
        <taxon>Bacilli</taxon>
        <taxon>Bacillales</taxon>
        <taxon>Bacillaceae</taxon>
        <taxon>Lysinibacillus</taxon>
    </lineage>
</organism>
<comment type="similarity">
    <text evidence="1">Belongs to the LysR transcriptional regulatory family.</text>
</comment>
<accession>A0ABU5NP55</accession>
<evidence type="ECO:0000256" key="2">
    <source>
        <dbReference type="ARBA" id="ARBA00023015"/>
    </source>
</evidence>
<dbReference type="Gene3D" id="1.10.10.10">
    <property type="entry name" value="Winged helix-like DNA-binding domain superfamily/Winged helix DNA-binding domain"/>
    <property type="match status" value="1"/>
</dbReference>
<dbReference type="EMBL" id="JAXUIA010000012">
    <property type="protein sequence ID" value="MEA0977771.1"/>
    <property type="molecule type" value="Genomic_DNA"/>
</dbReference>
<evidence type="ECO:0000256" key="3">
    <source>
        <dbReference type="ARBA" id="ARBA00023125"/>
    </source>
</evidence>
<dbReference type="Proteomes" id="UP001289615">
    <property type="component" value="Unassembled WGS sequence"/>
</dbReference>